<dbReference type="RefSeq" id="WP_126724847.1">
    <property type="nucleotide sequence ID" value="NZ_RYZH01000013.1"/>
</dbReference>
<gene>
    <name evidence="3" type="ORF">TsocGM_08305</name>
</gene>
<comment type="caution">
    <text evidence="3">The sequence shown here is derived from an EMBL/GenBank/DDBJ whole genome shotgun (WGS) entry which is preliminary data.</text>
</comment>
<keyword evidence="2" id="KW-1133">Transmembrane helix</keyword>
<reference evidence="3 4" key="1">
    <citation type="submission" date="2018-12" db="EMBL/GenBank/DDBJ databases">
        <authorList>
            <person name="Toschakov S.V."/>
        </authorList>
    </citation>
    <scope>NUCLEOTIDE SEQUENCE [LARGE SCALE GENOMIC DNA]</scope>
    <source>
        <strain evidence="3 4">GM2012</strain>
    </source>
</reference>
<dbReference type="Proteomes" id="UP000280296">
    <property type="component" value="Unassembled WGS sequence"/>
</dbReference>
<feature type="transmembrane region" description="Helical" evidence="2">
    <location>
        <begin position="95"/>
        <end position="113"/>
    </location>
</feature>
<keyword evidence="2" id="KW-0812">Transmembrane</keyword>
<proteinExistence type="predicted"/>
<name>A0A432ML30_9BACT</name>
<feature type="transmembrane region" description="Helical" evidence="2">
    <location>
        <begin position="125"/>
        <end position="145"/>
    </location>
</feature>
<evidence type="ECO:0000313" key="4">
    <source>
        <dbReference type="Proteomes" id="UP000280296"/>
    </source>
</evidence>
<sequence length="262" mass="25499">MATDRSPGGADSLPSATSTPHPTESPSTPGRGQALLVTAGAALGALLAWGLGETPIVRVPPQQSNLVVMGQVTQTVATTAEAIQEADRLTAIRSLAAFGALVGLALGAAGGVFRRSRRAAVKAGALGMLLGGGLGAVSPLGALPLLEAIRTPGTQDLLPSLTMHLALWIPSGLAAGLAFGVGKGESKGGLIASAGAGACGAALGAVAFQLLGTLAFPMAGVEKVLAATPISRLFGRLIVALGIGLLVGRAAGGGRQAGRASG</sequence>
<feature type="transmembrane region" description="Helical" evidence="2">
    <location>
        <begin position="34"/>
        <end position="52"/>
    </location>
</feature>
<reference evidence="3 4" key="2">
    <citation type="submission" date="2019-01" db="EMBL/GenBank/DDBJ databases">
        <title>Tautonia sociabilis, a novel thermotolerant planctomycete of Isosphaeraceae family, isolated from a 4000 m deep subterranean habitat.</title>
        <authorList>
            <person name="Kovaleva O.L."/>
            <person name="Elcheninov A.G."/>
            <person name="Van Heerden E."/>
            <person name="Toshchakov S.V."/>
            <person name="Novikov A."/>
            <person name="Bonch-Osmolovskaya E.A."/>
            <person name="Kublanov I.V."/>
        </authorList>
    </citation>
    <scope>NUCLEOTIDE SEQUENCE [LARGE SCALE GENOMIC DNA]</scope>
    <source>
        <strain evidence="3 4">GM2012</strain>
    </source>
</reference>
<evidence type="ECO:0000256" key="1">
    <source>
        <dbReference type="SAM" id="MobiDB-lite"/>
    </source>
</evidence>
<feature type="transmembrane region" description="Helical" evidence="2">
    <location>
        <begin position="165"/>
        <end position="182"/>
    </location>
</feature>
<accession>A0A432ML30</accession>
<evidence type="ECO:0000256" key="2">
    <source>
        <dbReference type="SAM" id="Phobius"/>
    </source>
</evidence>
<dbReference type="EMBL" id="RYZH01000013">
    <property type="protein sequence ID" value="RUL88134.1"/>
    <property type="molecule type" value="Genomic_DNA"/>
</dbReference>
<organism evidence="3 4">
    <name type="scientific">Tautonia sociabilis</name>
    <dbReference type="NCBI Taxonomy" id="2080755"/>
    <lineage>
        <taxon>Bacteria</taxon>
        <taxon>Pseudomonadati</taxon>
        <taxon>Planctomycetota</taxon>
        <taxon>Planctomycetia</taxon>
        <taxon>Isosphaerales</taxon>
        <taxon>Isosphaeraceae</taxon>
        <taxon>Tautonia</taxon>
    </lineage>
</organism>
<evidence type="ECO:0000313" key="3">
    <source>
        <dbReference type="EMBL" id="RUL88134.1"/>
    </source>
</evidence>
<feature type="transmembrane region" description="Helical" evidence="2">
    <location>
        <begin position="233"/>
        <end position="252"/>
    </location>
</feature>
<feature type="compositionally biased region" description="Low complexity" evidence="1">
    <location>
        <begin position="14"/>
        <end position="32"/>
    </location>
</feature>
<keyword evidence="4" id="KW-1185">Reference proteome</keyword>
<keyword evidence="2" id="KW-0472">Membrane</keyword>
<protein>
    <submittedName>
        <fullName evidence="3">Uncharacterized protein</fullName>
    </submittedName>
</protein>
<feature type="transmembrane region" description="Helical" evidence="2">
    <location>
        <begin position="189"/>
        <end position="213"/>
    </location>
</feature>
<dbReference type="AlphaFoldDB" id="A0A432ML30"/>
<feature type="region of interest" description="Disordered" evidence="1">
    <location>
        <begin position="1"/>
        <end position="32"/>
    </location>
</feature>